<dbReference type="PaxDb" id="55529-EKX37447"/>
<dbReference type="Gene3D" id="1.10.238.10">
    <property type="entry name" value="EF-hand"/>
    <property type="match status" value="5"/>
</dbReference>
<dbReference type="Proteomes" id="UP000011087">
    <property type="component" value="Unassembled WGS sequence"/>
</dbReference>
<name>L1IMX4_GUITC</name>
<evidence type="ECO:0000313" key="8">
    <source>
        <dbReference type="Proteomes" id="UP000011087"/>
    </source>
</evidence>
<feature type="domain" description="EF-hand" evidence="5">
    <location>
        <begin position="65"/>
        <end position="100"/>
    </location>
</feature>
<dbReference type="GO" id="GO:0005509">
    <property type="term" value="F:calcium ion binding"/>
    <property type="evidence" value="ECO:0007669"/>
    <property type="project" value="InterPro"/>
</dbReference>
<dbReference type="PROSITE" id="PS00018">
    <property type="entry name" value="EF_HAND_1"/>
    <property type="match status" value="2"/>
</dbReference>
<organism evidence="6">
    <name type="scientific">Guillardia theta (strain CCMP2712)</name>
    <name type="common">Cryptophyte</name>
    <dbReference type="NCBI Taxonomy" id="905079"/>
    <lineage>
        <taxon>Eukaryota</taxon>
        <taxon>Cryptophyceae</taxon>
        <taxon>Pyrenomonadales</taxon>
        <taxon>Geminigeraceae</taxon>
        <taxon>Guillardia</taxon>
    </lineage>
</organism>
<dbReference type="PANTHER" id="PTHR34524">
    <property type="entry name" value="CALCYPHOSIN"/>
    <property type="match status" value="1"/>
</dbReference>
<evidence type="ECO:0000256" key="2">
    <source>
        <dbReference type="ARBA" id="ARBA00022737"/>
    </source>
</evidence>
<gene>
    <name evidence="6" type="ORF">GUITHDRAFT_116411</name>
</gene>
<evidence type="ECO:0000313" key="6">
    <source>
        <dbReference type="EMBL" id="EKX37447.1"/>
    </source>
</evidence>
<dbReference type="AlphaFoldDB" id="L1IMX4"/>
<feature type="region of interest" description="Disordered" evidence="4">
    <location>
        <begin position="382"/>
        <end position="458"/>
    </location>
</feature>
<feature type="compositionally biased region" description="Low complexity" evidence="4">
    <location>
        <begin position="422"/>
        <end position="432"/>
    </location>
</feature>
<accession>L1IMX4</accession>
<dbReference type="STRING" id="905079.L1IMX4"/>
<dbReference type="Pfam" id="PF13202">
    <property type="entry name" value="EF-hand_5"/>
    <property type="match status" value="1"/>
</dbReference>
<feature type="compositionally biased region" description="Polar residues" evidence="4">
    <location>
        <begin position="407"/>
        <end position="421"/>
    </location>
</feature>
<dbReference type="SMART" id="SM00054">
    <property type="entry name" value="EFh"/>
    <property type="match status" value="5"/>
</dbReference>
<keyword evidence="8" id="KW-1185">Reference proteome</keyword>
<dbReference type="SUPFAM" id="SSF47473">
    <property type="entry name" value="EF-hand"/>
    <property type="match status" value="3"/>
</dbReference>
<evidence type="ECO:0000313" key="7">
    <source>
        <dbReference type="EnsemblProtists" id="EKX37447"/>
    </source>
</evidence>
<dbReference type="HOGENOM" id="CLU_620334_0_0_1"/>
<dbReference type="EMBL" id="JH993059">
    <property type="protein sequence ID" value="EKX37447.1"/>
    <property type="molecule type" value="Genomic_DNA"/>
</dbReference>
<dbReference type="InterPro" id="IPR002048">
    <property type="entry name" value="EF_hand_dom"/>
</dbReference>
<feature type="compositionally biased region" description="Polar residues" evidence="4">
    <location>
        <begin position="382"/>
        <end position="396"/>
    </location>
</feature>
<reference evidence="8" key="2">
    <citation type="submission" date="2012-11" db="EMBL/GenBank/DDBJ databases">
        <authorList>
            <person name="Kuo A."/>
            <person name="Curtis B.A."/>
            <person name="Tanifuji G."/>
            <person name="Burki F."/>
            <person name="Gruber A."/>
            <person name="Irimia M."/>
            <person name="Maruyama S."/>
            <person name="Arias M.C."/>
            <person name="Ball S.G."/>
            <person name="Gile G.H."/>
            <person name="Hirakawa Y."/>
            <person name="Hopkins J.F."/>
            <person name="Rensing S.A."/>
            <person name="Schmutz J."/>
            <person name="Symeonidi A."/>
            <person name="Elias M."/>
            <person name="Eveleigh R.J."/>
            <person name="Herman E.K."/>
            <person name="Klute M.J."/>
            <person name="Nakayama T."/>
            <person name="Obornik M."/>
            <person name="Reyes-Prieto A."/>
            <person name="Armbrust E.V."/>
            <person name="Aves S.J."/>
            <person name="Beiko R.G."/>
            <person name="Coutinho P."/>
            <person name="Dacks J.B."/>
            <person name="Durnford D.G."/>
            <person name="Fast N.M."/>
            <person name="Green B.R."/>
            <person name="Grisdale C."/>
            <person name="Hempe F."/>
            <person name="Henrissat B."/>
            <person name="Hoppner M.P."/>
            <person name="Ishida K.-I."/>
            <person name="Kim E."/>
            <person name="Koreny L."/>
            <person name="Kroth P.G."/>
            <person name="Liu Y."/>
            <person name="Malik S.-B."/>
            <person name="Maier U.G."/>
            <person name="McRose D."/>
            <person name="Mock T."/>
            <person name="Neilson J.A."/>
            <person name="Onodera N.T."/>
            <person name="Poole A.M."/>
            <person name="Pritham E.J."/>
            <person name="Richards T.A."/>
            <person name="Rocap G."/>
            <person name="Roy S.W."/>
            <person name="Sarai C."/>
            <person name="Schaack S."/>
            <person name="Shirato S."/>
            <person name="Slamovits C.H."/>
            <person name="Spencer D.F."/>
            <person name="Suzuki S."/>
            <person name="Worden A.Z."/>
            <person name="Zauner S."/>
            <person name="Barry K."/>
            <person name="Bell C."/>
            <person name="Bharti A.K."/>
            <person name="Crow J.A."/>
            <person name="Grimwood J."/>
            <person name="Kramer R."/>
            <person name="Lindquist E."/>
            <person name="Lucas S."/>
            <person name="Salamov A."/>
            <person name="McFadden G.I."/>
            <person name="Lane C.E."/>
            <person name="Keeling P.J."/>
            <person name="Gray M.W."/>
            <person name="Grigoriev I.V."/>
            <person name="Archibald J.M."/>
        </authorList>
    </citation>
    <scope>NUCLEOTIDE SEQUENCE</scope>
    <source>
        <strain evidence="8">CCMP2712</strain>
    </source>
</reference>
<evidence type="ECO:0000256" key="3">
    <source>
        <dbReference type="ARBA" id="ARBA00022837"/>
    </source>
</evidence>
<dbReference type="Pfam" id="PF13499">
    <property type="entry name" value="EF-hand_7"/>
    <property type="match status" value="2"/>
</dbReference>
<dbReference type="GeneID" id="17294207"/>
<evidence type="ECO:0000256" key="1">
    <source>
        <dbReference type="ARBA" id="ARBA00022723"/>
    </source>
</evidence>
<dbReference type="PANTHER" id="PTHR34524:SF6">
    <property type="entry name" value="CALCYPHOSINE LIKE"/>
    <property type="match status" value="1"/>
</dbReference>
<dbReference type="KEGG" id="gtt:GUITHDRAFT_116411"/>
<dbReference type="CDD" id="cd00051">
    <property type="entry name" value="EFh"/>
    <property type="match status" value="1"/>
</dbReference>
<dbReference type="InterPro" id="IPR011992">
    <property type="entry name" value="EF-hand-dom_pair"/>
</dbReference>
<proteinExistence type="predicted"/>
<keyword evidence="1" id="KW-0479">Metal-binding</keyword>
<dbReference type="RefSeq" id="XP_005824427.1">
    <property type="nucleotide sequence ID" value="XM_005824370.1"/>
</dbReference>
<keyword evidence="2" id="KW-0677">Repeat</keyword>
<reference evidence="7" key="3">
    <citation type="submission" date="2015-06" db="UniProtKB">
        <authorList>
            <consortium name="EnsemblProtists"/>
        </authorList>
    </citation>
    <scope>IDENTIFICATION</scope>
</reference>
<feature type="region of interest" description="Disordered" evidence="4">
    <location>
        <begin position="298"/>
        <end position="369"/>
    </location>
</feature>
<feature type="compositionally biased region" description="Polar residues" evidence="4">
    <location>
        <begin position="433"/>
        <end position="444"/>
    </location>
</feature>
<reference evidence="6 8" key="1">
    <citation type="journal article" date="2012" name="Nature">
        <title>Algal genomes reveal evolutionary mosaicism and the fate of nucleomorphs.</title>
        <authorList>
            <consortium name="DOE Joint Genome Institute"/>
            <person name="Curtis B.A."/>
            <person name="Tanifuji G."/>
            <person name="Burki F."/>
            <person name="Gruber A."/>
            <person name="Irimia M."/>
            <person name="Maruyama S."/>
            <person name="Arias M.C."/>
            <person name="Ball S.G."/>
            <person name="Gile G.H."/>
            <person name="Hirakawa Y."/>
            <person name="Hopkins J.F."/>
            <person name="Kuo A."/>
            <person name="Rensing S.A."/>
            <person name="Schmutz J."/>
            <person name="Symeonidi A."/>
            <person name="Elias M."/>
            <person name="Eveleigh R.J."/>
            <person name="Herman E.K."/>
            <person name="Klute M.J."/>
            <person name="Nakayama T."/>
            <person name="Obornik M."/>
            <person name="Reyes-Prieto A."/>
            <person name="Armbrust E.V."/>
            <person name="Aves S.J."/>
            <person name="Beiko R.G."/>
            <person name="Coutinho P."/>
            <person name="Dacks J.B."/>
            <person name="Durnford D.G."/>
            <person name="Fast N.M."/>
            <person name="Green B.R."/>
            <person name="Grisdale C.J."/>
            <person name="Hempel F."/>
            <person name="Henrissat B."/>
            <person name="Hoppner M.P."/>
            <person name="Ishida K."/>
            <person name="Kim E."/>
            <person name="Koreny L."/>
            <person name="Kroth P.G."/>
            <person name="Liu Y."/>
            <person name="Malik S.B."/>
            <person name="Maier U.G."/>
            <person name="McRose D."/>
            <person name="Mock T."/>
            <person name="Neilson J.A."/>
            <person name="Onodera N.T."/>
            <person name="Poole A.M."/>
            <person name="Pritham E.J."/>
            <person name="Richards T.A."/>
            <person name="Rocap G."/>
            <person name="Roy S.W."/>
            <person name="Sarai C."/>
            <person name="Schaack S."/>
            <person name="Shirato S."/>
            <person name="Slamovits C.H."/>
            <person name="Spencer D.F."/>
            <person name="Suzuki S."/>
            <person name="Worden A.Z."/>
            <person name="Zauner S."/>
            <person name="Barry K."/>
            <person name="Bell C."/>
            <person name="Bharti A.K."/>
            <person name="Crow J.A."/>
            <person name="Grimwood J."/>
            <person name="Kramer R."/>
            <person name="Lindquist E."/>
            <person name="Lucas S."/>
            <person name="Salamov A."/>
            <person name="McFadden G.I."/>
            <person name="Lane C.E."/>
            <person name="Keeling P.J."/>
            <person name="Gray M.W."/>
            <person name="Grigoriev I.V."/>
            <person name="Archibald J.M."/>
        </authorList>
    </citation>
    <scope>NUCLEOTIDE SEQUENCE</scope>
    <source>
        <strain evidence="6 8">CCMP2712</strain>
    </source>
</reference>
<evidence type="ECO:0000256" key="4">
    <source>
        <dbReference type="SAM" id="MobiDB-lite"/>
    </source>
</evidence>
<dbReference type="PROSITE" id="PS50222">
    <property type="entry name" value="EF_HAND_2"/>
    <property type="match status" value="2"/>
</dbReference>
<dbReference type="OrthoDB" id="191686at2759"/>
<dbReference type="InterPro" id="IPR051581">
    <property type="entry name" value="Ca-bind"/>
</dbReference>
<feature type="compositionally biased region" description="Low complexity" evidence="4">
    <location>
        <begin position="344"/>
        <end position="355"/>
    </location>
</feature>
<feature type="compositionally biased region" description="Polar residues" evidence="4">
    <location>
        <begin position="356"/>
        <end position="368"/>
    </location>
</feature>
<feature type="compositionally biased region" description="Basic and acidic residues" evidence="4">
    <location>
        <begin position="305"/>
        <end position="317"/>
    </location>
</feature>
<sequence length="537" mass="59988">MSVKLFDDILLIGDNFLSVNDIEQALSECNIPKKTIEVLIQVFDENEDGLISREEAMKKIVQTPAGKERLVEEFNAIDVDGDGVLTFEEFCEGMKDQMPPDEIERVYHQLDKDNDECITLDEFIMSQILMCHSNLKSSQVNIDRSTACLTEVMQNLRRGDKMGACMKMLQDARKRQLMTTWPSKKALYKKTPLSEYKTKVQEIYEFYSNGQDFLDKAGVIEALGKFGKHVDDTQLSKLLAQVGSEGDAGIDREHFVLITYKLLAKSVKSKAEQRLAALSKPKNKTGELTVEDHLEEMEAQAKQSEAQDKPKKSDSKGAGKLVRRASISGVEKAVSKEAGIQRTSSSAVHAKSFSSLPSIRRTQSSSGMDHSCNIEQLEIKRTSSSAGLAQKTSAEPKTQRAHLSAVQAKSFSSLPSIRRTQSTSGFERSSSSEQLEIQRTSSSAGLAKKAPPNLQRSHSVPQIVTCPIRFEFDRLDCNGDGTLSHDELFEGLKHRMEQDELAELFDFMDSNGDGMITFEEFYEAKKKIAEKKPHLAF</sequence>
<feature type="domain" description="EF-hand" evidence="5">
    <location>
        <begin position="496"/>
        <end position="531"/>
    </location>
</feature>
<evidence type="ECO:0000259" key="5">
    <source>
        <dbReference type="PROSITE" id="PS50222"/>
    </source>
</evidence>
<protein>
    <recommendedName>
        <fullName evidence="5">EF-hand domain-containing protein</fullName>
    </recommendedName>
</protein>
<dbReference type="InterPro" id="IPR018247">
    <property type="entry name" value="EF_Hand_1_Ca_BS"/>
</dbReference>
<dbReference type="EnsemblProtists" id="EKX37447">
    <property type="protein sequence ID" value="EKX37447"/>
    <property type="gene ID" value="GUITHDRAFT_116411"/>
</dbReference>
<keyword evidence="3" id="KW-0106">Calcium</keyword>